<accession>A0A3Q3XNU6</accession>
<proteinExistence type="predicted"/>
<dbReference type="Ensembl" id="ENSMMOT00000026745.1">
    <property type="protein sequence ID" value="ENSMMOP00000026301.1"/>
    <property type="gene ID" value="ENSMMOG00000019939.1"/>
</dbReference>
<protein>
    <submittedName>
        <fullName evidence="3">Uncharacterized protein</fullName>
    </submittedName>
</protein>
<reference evidence="3" key="1">
    <citation type="submission" date="2025-08" db="UniProtKB">
        <authorList>
            <consortium name="Ensembl"/>
        </authorList>
    </citation>
    <scope>IDENTIFICATION</scope>
</reference>
<sequence>MQNRLQELIQIGLKKECSHQASQIDEMEEGKDYKSLFEKAKKKVNELIQDRESLLAISENMPSAVKVHTHRQIFVNMFTLLFCMLSFLLGFTVLLRQLNSLEEERADLASQCEELRLRLQQQRENAQERSTASLRATDSSVQTDPENAERTLRQNIGRLLVTHVPELDLGQVNFECNVIDEILEQFLPSVESSS</sequence>
<dbReference type="Proteomes" id="UP000261620">
    <property type="component" value="Unplaced"/>
</dbReference>
<dbReference type="OMA" id="MFICAVP"/>
<dbReference type="AlphaFoldDB" id="A0A3Q3XNU6"/>
<keyword evidence="2" id="KW-0812">Transmembrane</keyword>
<name>A0A3Q3XNU6_MOLML</name>
<evidence type="ECO:0000256" key="1">
    <source>
        <dbReference type="SAM" id="MobiDB-lite"/>
    </source>
</evidence>
<feature type="transmembrane region" description="Helical" evidence="2">
    <location>
        <begin position="73"/>
        <end position="95"/>
    </location>
</feature>
<feature type="region of interest" description="Disordered" evidence="1">
    <location>
        <begin position="124"/>
        <end position="148"/>
    </location>
</feature>
<keyword evidence="2" id="KW-0472">Membrane</keyword>
<evidence type="ECO:0000313" key="3">
    <source>
        <dbReference type="Ensembl" id="ENSMMOP00000026301.1"/>
    </source>
</evidence>
<feature type="compositionally biased region" description="Polar residues" evidence="1">
    <location>
        <begin position="128"/>
        <end position="145"/>
    </location>
</feature>
<keyword evidence="4" id="KW-1185">Reference proteome</keyword>
<evidence type="ECO:0000256" key="2">
    <source>
        <dbReference type="SAM" id="Phobius"/>
    </source>
</evidence>
<evidence type="ECO:0000313" key="4">
    <source>
        <dbReference type="Proteomes" id="UP000261620"/>
    </source>
</evidence>
<dbReference type="STRING" id="94237.ENSMMOP00000026301"/>
<keyword evidence="2" id="KW-1133">Transmembrane helix</keyword>
<organism evidence="3 4">
    <name type="scientific">Mola mola</name>
    <name type="common">Ocean sunfish</name>
    <name type="synonym">Tetraodon mola</name>
    <dbReference type="NCBI Taxonomy" id="94237"/>
    <lineage>
        <taxon>Eukaryota</taxon>
        <taxon>Metazoa</taxon>
        <taxon>Chordata</taxon>
        <taxon>Craniata</taxon>
        <taxon>Vertebrata</taxon>
        <taxon>Euteleostomi</taxon>
        <taxon>Actinopterygii</taxon>
        <taxon>Neopterygii</taxon>
        <taxon>Teleostei</taxon>
        <taxon>Neoteleostei</taxon>
        <taxon>Acanthomorphata</taxon>
        <taxon>Eupercaria</taxon>
        <taxon>Tetraodontiformes</taxon>
        <taxon>Molidae</taxon>
        <taxon>Mola</taxon>
    </lineage>
</organism>
<reference evidence="3" key="2">
    <citation type="submission" date="2025-09" db="UniProtKB">
        <authorList>
            <consortium name="Ensembl"/>
        </authorList>
    </citation>
    <scope>IDENTIFICATION</scope>
</reference>